<name>A0AAX4QMH3_9CAUD</name>
<protein>
    <submittedName>
        <fullName evidence="1">Uncharacterized protein</fullName>
    </submittedName>
</protein>
<reference evidence="1 2" key="1">
    <citation type="submission" date="2024-03" db="EMBL/GenBank/DDBJ databases">
        <title>Complete Genome Sequence of a Pseudomonas fluorescens Bacteriophage UNO-G1W1 isolated from freshwater ice in Nebraska.</title>
        <authorList>
            <person name="Neville A.J."/>
            <person name="Schulze T.T."/>
            <person name="Davis P.H."/>
        </authorList>
    </citation>
    <scope>NUCLEOTIDE SEQUENCE [LARGE SCALE GENOMIC DNA]</scope>
</reference>
<evidence type="ECO:0000313" key="2">
    <source>
        <dbReference type="Proteomes" id="UP001447006"/>
    </source>
</evidence>
<evidence type="ECO:0000313" key="1">
    <source>
        <dbReference type="EMBL" id="XAI98130.1"/>
    </source>
</evidence>
<proteinExistence type="predicted"/>
<accession>A0AAX4QMH3</accession>
<dbReference type="Proteomes" id="UP001447006">
    <property type="component" value="Segment"/>
</dbReference>
<organism evidence="1 2">
    <name type="scientific">Pseudomonas phage UNO-G1W1</name>
    <dbReference type="NCBI Taxonomy" id="3136609"/>
    <lineage>
        <taxon>Viruses</taxon>
        <taxon>Duplodnaviria</taxon>
        <taxon>Heunggongvirae</taxon>
        <taxon>Uroviricota</taxon>
        <taxon>Caudoviricetes</taxon>
        <taxon>Vandenendeviridae</taxon>
        <taxon>Gorskivirinae</taxon>
        <taxon>Omahavirus</taxon>
        <taxon>Omahavirus UNOG1W1</taxon>
    </lineage>
</organism>
<dbReference type="EMBL" id="PP551948">
    <property type="protein sequence ID" value="XAI98130.1"/>
    <property type="molecule type" value="Genomic_DNA"/>
</dbReference>
<sequence>MREVLICKRKSFSFNYLNATHSHYQNDAHPPHLVLQCQGFRLSFLLWVIIRFLTMNATP</sequence>
<keyword evidence="2" id="KW-1185">Reference proteome</keyword>
<gene>
    <name evidence="1" type="ORF">ISREJYDI_CDS0022</name>
</gene>